<dbReference type="PROSITE" id="PS51257">
    <property type="entry name" value="PROKAR_LIPOPROTEIN"/>
    <property type="match status" value="1"/>
</dbReference>
<name>A0A6H0RXG0_9MYCO</name>
<feature type="signal peptide" evidence="1">
    <location>
        <begin position="1"/>
        <end position="17"/>
    </location>
</feature>
<dbReference type="InterPro" id="IPR038232">
    <property type="entry name" value="PknH-like_Extracell_sf"/>
</dbReference>
<keyword evidence="3" id="KW-0614">Plasmid</keyword>
<feature type="chain" id="PRO_5039254198" evidence="1">
    <location>
        <begin position="18"/>
        <end position="224"/>
    </location>
</feature>
<dbReference type="AlphaFoldDB" id="A0A6H0RXG0"/>
<keyword evidence="1" id="KW-0732">Signal</keyword>
<dbReference type="Proteomes" id="UP000501849">
    <property type="component" value="Plasmid unnamed1"/>
</dbReference>
<sequence>MNVLLRAGALFAVAAVAGCSVTVSGDGRPGEGAREALALQSFLLSPAEINAAMGAEGMVAAATQSTLVEDGGRTNPAQCLSVSSVGQEHVYGDAGWTAVRVQSLHEEGADFAHLARQGVIEFSTQAQAAKFLIDSAAIWAACARAGRYAYRSPEADAVWLVGSVDDEDSVLALVTPQQLGEGWTCQRALAAAVNVVADVMTCSYDIEDRAAVTIAGQIADRVAG</sequence>
<organism evidence="3 4">
    <name type="scientific">Mycolicibacterium frederiksbergense</name>
    <dbReference type="NCBI Taxonomy" id="117567"/>
    <lineage>
        <taxon>Bacteria</taxon>
        <taxon>Bacillati</taxon>
        <taxon>Actinomycetota</taxon>
        <taxon>Actinomycetes</taxon>
        <taxon>Mycobacteriales</taxon>
        <taxon>Mycobacteriaceae</taxon>
        <taxon>Mycolicibacterium</taxon>
    </lineage>
</organism>
<accession>A0A6H0RXG0</accession>
<reference evidence="3 4" key="1">
    <citation type="submission" date="2019-04" db="EMBL/GenBank/DDBJ databases">
        <title>Draft, Whole-Genome Sequence of the Anthracene-degrading Mycobacterium frederiksbergense LB501T, Isolated from a Polycyclic Aromatic Hydrocarbon (PAH)-Contaminated Soil.</title>
        <authorList>
            <person name="Augelletti F."/>
        </authorList>
    </citation>
    <scope>NUCLEOTIDE SEQUENCE [LARGE SCALE GENOMIC DNA]</scope>
    <source>
        <strain evidence="3 4">LB 501T</strain>
        <plasmid evidence="3 4">unnamed1</plasmid>
    </source>
</reference>
<evidence type="ECO:0000313" key="4">
    <source>
        <dbReference type="Proteomes" id="UP000501849"/>
    </source>
</evidence>
<proteinExistence type="predicted"/>
<keyword evidence="4" id="KW-1185">Reference proteome</keyword>
<geneLocation type="plasmid" evidence="3 4">
    <name>unnamed1</name>
</geneLocation>
<dbReference type="Gene3D" id="3.40.1000.70">
    <property type="entry name" value="PknH-like extracellular domain"/>
    <property type="match status" value="1"/>
</dbReference>
<feature type="domain" description="PknH-like extracellular" evidence="2">
    <location>
        <begin position="38"/>
        <end position="221"/>
    </location>
</feature>
<protein>
    <submittedName>
        <fullName evidence="3">Sensor domain-containing protein</fullName>
    </submittedName>
</protein>
<dbReference type="KEGG" id="mfre:EXE63_00680"/>
<evidence type="ECO:0000259" key="2">
    <source>
        <dbReference type="Pfam" id="PF14032"/>
    </source>
</evidence>
<evidence type="ECO:0000313" key="3">
    <source>
        <dbReference type="EMBL" id="QIV79596.1"/>
    </source>
</evidence>
<dbReference type="RefSeq" id="WP_168140380.1">
    <property type="nucleotide sequence ID" value="NZ_CP038797.1"/>
</dbReference>
<gene>
    <name evidence="3" type="ORF">EXE63_00680</name>
</gene>
<evidence type="ECO:0000256" key="1">
    <source>
        <dbReference type="SAM" id="SignalP"/>
    </source>
</evidence>
<dbReference type="InterPro" id="IPR026954">
    <property type="entry name" value="PknH-like_Extracell"/>
</dbReference>
<dbReference type="EMBL" id="CP038797">
    <property type="protein sequence ID" value="QIV79596.1"/>
    <property type="molecule type" value="Genomic_DNA"/>
</dbReference>
<dbReference type="Pfam" id="PF14032">
    <property type="entry name" value="PknH_C"/>
    <property type="match status" value="1"/>
</dbReference>